<gene>
    <name evidence="1" type="ORF">EUA07_07630</name>
</gene>
<reference evidence="1 2" key="1">
    <citation type="submission" date="2019-01" db="EMBL/GenBank/DDBJ databases">
        <title>Novel species of Nocardioides.</title>
        <authorList>
            <person name="Liu Q."/>
            <person name="Xin Y.-H."/>
        </authorList>
    </citation>
    <scope>NUCLEOTIDE SEQUENCE [LARGE SCALE GENOMIC DNA]</scope>
    <source>
        <strain evidence="1 2">CGMCC 4.6875</strain>
    </source>
</reference>
<sequence>MPSKPYWCRDVVLLDSDAPIPTDRPFTTAQAQSAGVPARLLSDLVARGLLRPLLRGVHVAVQVPDSLSLRVDAAALVVPPHVVLVDRTAAWVHGVDALPRSAIHLMPSLDLFSTSGSRMRRSGISSGTRNLLARDVEQVGTLAVTTPLRTTCDLGRLLWRYDALAAIDGFLRLGVDPAELLHEIDRFKGYRGVRQLRFLAPLGDDGAESPPESALRLHWYEAEIPARPQTQIWEHDDAGVPVFRIDLGDREVRYGAEFFGEAFHGVDAEKHDEARLAWLADERWWSMDVFTKADVYGNELAASDRLSRGFEKARASLGTREKRHIDLARRAS</sequence>
<evidence type="ECO:0000313" key="1">
    <source>
        <dbReference type="EMBL" id="RYC03008.1"/>
    </source>
</evidence>
<name>A0A4Q2SGQ1_9ACTN</name>
<comment type="caution">
    <text evidence="1">The sequence shown here is derived from an EMBL/GenBank/DDBJ whole genome shotgun (WGS) entry which is preliminary data.</text>
</comment>
<proteinExistence type="predicted"/>
<dbReference type="RefSeq" id="WP_129454443.1">
    <property type="nucleotide sequence ID" value="NZ_JACXYX010000010.1"/>
</dbReference>
<dbReference type="OrthoDB" id="5517693at2"/>
<evidence type="ECO:0008006" key="3">
    <source>
        <dbReference type="Google" id="ProtNLM"/>
    </source>
</evidence>
<accession>A0A4Q2SGQ1</accession>
<dbReference type="EMBL" id="SDWU01000007">
    <property type="protein sequence ID" value="RYC03008.1"/>
    <property type="molecule type" value="Genomic_DNA"/>
</dbReference>
<organism evidence="1 2">
    <name type="scientific">Nocardioides ganghwensis</name>
    <dbReference type="NCBI Taxonomy" id="252230"/>
    <lineage>
        <taxon>Bacteria</taxon>
        <taxon>Bacillati</taxon>
        <taxon>Actinomycetota</taxon>
        <taxon>Actinomycetes</taxon>
        <taxon>Propionibacteriales</taxon>
        <taxon>Nocardioidaceae</taxon>
        <taxon>Nocardioides</taxon>
    </lineage>
</organism>
<dbReference type="AlphaFoldDB" id="A0A4Q2SGQ1"/>
<protein>
    <recommendedName>
        <fullName evidence="3">Transcriptional regulator, AbiEi antitoxin, Type IV TA system</fullName>
    </recommendedName>
</protein>
<evidence type="ECO:0000313" key="2">
    <source>
        <dbReference type="Proteomes" id="UP000293291"/>
    </source>
</evidence>
<keyword evidence="2" id="KW-1185">Reference proteome</keyword>
<dbReference type="Proteomes" id="UP000293291">
    <property type="component" value="Unassembled WGS sequence"/>
</dbReference>